<reference evidence="2 3" key="1">
    <citation type="submission" date="2019-01" db="EMBL/GenBank/DDBJ databases">
        <title>Brevundimonas diminuta Genome sequencing and assembly.</title>
        <authorList>
            <person name="Chen H."/>
        </authorList>
    </citation>
    <scope>NUCLEOTIDE SEQUENCE [LARGE SCALE GENOMIC DNA]</scope>
    <source>
        <strain evidence="3">ATCC(B) 19146</strain>
    </source>
</reference>
<dbReference type="EMBL" id="CP035093">
    <property type="protein sequence ID" value="QAT13290.1"/>
    <property type="molecule type" value="Genomic_DNA"/>
</dbReference>
<name>A0A410NTS1_BREDI</name>
<dbReference type="Proteomes" id="UP000287388">
    <property type="component" value="Chromosome"/>
</dbReference>
<evidence type="ECO:0000313" key="2">
    <source>
        <dbReference type="EMBL" id="QAT13290.1"/>
    </source>
</evidence>
<protein>
    <submittedName>
        <fullName evidence="2">Phage tail protein</fullName>
    </submittedName>
</protein>
<sequence length="80" mass="8496">MELLMALTPAETAQLAAFRAAYAKIIAGGQVAEITSNGRTVKYAKGDIGRLESEIANLEAKALQLDGAPLRRRGALSIRL</sequence>
<organism evidence="2 3">
    <name type="scientific">Brevundimonas diminuta</name>
    <name type="common">Pseudomonas diminuta</name>
    <dbReference type="NCBI Taxonomy" id="293"/>
    <lineage>
        <taxon>Bacteria</taxon>
        <taxon>Pseudomonadati</taxon>
        <taxon>Pseudomonadota</taxon>
        <taxon>Alphaproteobacteria</taxon>
        <taxon>Caulobacterales</taxon>
        <taxon>Caulobacteraceae</taxon>
        <taxon>Brevundimonas</taxon>
    </lineage>
</organism>
<dbReference type="Gene3D" id="3.30.1580.10">
    <property type="entry name" value="Head-to-tail joining protein W"/>
    <property type="match status" value="1"/>
</dbReference>
<dbReference type="InterPro" id="IPR004174">
    <property type="entry name" value="GpW"/>
</dbReference>
<gene>
    <name evidence="2" type="ORF">EQG53_02350</name>
</gene>
<dbReference type="Pfam" id="PF02831">
    <property type="entry name" value="gpW"/>
    <property type="match status" value="1"/>
</dbReference>
<accession>A0A410NTS1</accession>
<feature type="coiled-coil region" evidence="1">
    <location>
        <begin position="41"/>
        <end position="68"/>
    </location>
</feature>
<dbReference type="AlphaFoldDB" id="A0A410NTS1"/>
<evidence type="ECO:0000256" key="1">
    <source>
        <dbReference type="SAM" id="Coils"/>
    </source>
</evidence>
<dbReference type="SUPFAM" id="SSF64210">
    <property type="entry name" value="Head-to-tail joining protein W, gpW"/>
    <property type="match status" value="1"/>
</dbReference>
<keyword evidence="1" id="KW-0175">Coiled coil</keyword>
<proteinExistence type="predicted"/>
<dbReference type="KEGG" id="bdm:EQG53_02350"/>
<evidence type="ECO:0000313" key="3">
    <source>
        <dbReference type="Proteomes" id="UP000287388"/>
    </source>
</evidence>
<dbReference type="InterPro" id="IPR036626">
    <property type="entry name" value="GpW_sf"/>
</dbReference>
<dbReference type="GO" id="GO:0019058">
    <property type="term" value="P:viral life cycle"/>
    <property type="evidence" value="ECO:0007669"/>
    <property type="project" value="InterPro"/>
</dbReference>